<dbReference type="EC" id="3.1.4.-" evidence="3"/>
<evidence type="ECO:0000256" key="5">
    <source>
        <dbReference type="SAM" id="SignalP"/>
    </source>
</evidence>
<evidence type="ECO:0000256" key="2">
    <source>
        <dbReference type="ARBA" id="ARBA00022801"/>
    </source>
</evidence>
<keyword evidence="8" id="KW-1185">Reference proteome</keyword>
<feature type="compositionally biased region" description="Low complexity" evidence="4">
    <location>
        <begin position="98"/>
        <end position="110"/>
    </location>
</feature>
<feature type="domain" description="PDEase" evidence="6">
    <location>
        <begin position="550"/>
        <end position="930"/>
    </location>
</feature>
<dbReference type="EMBL" id="AP028216">
    <property type="protein sequence ID" value="BEI92826.1"/>
    <property type="molecule type" value="Genomic_DNA"/>
</dbReference>
<protein>
    <recommendedName>
        <fullName evidence="3">Phosphodiesterase</fullName>
        <ecNumber evidence="3">3.1.4.-</ecNumber>
    </recommendedName>
</protein>
<dbReference type="PROSITE" id="PS00126">
    <property type="entry name" value="PDEASE_I_1"/>
    <property type="match status" value="1"/>
</dbReference>
<organism evidence="7 8">
    <name type="scientific">Cutaneotrichosporon cavernicola</name>
    <dbReference type="NCBI Taxonomy" id="279322"/>
    <lineage>
        <taxon>Eukaryota</taxon>
        <taxon>Fungi</taxon>
        <taxon>Dikarya</taxon>
        <taxon>Basidiomycota</taxon>
        <taxon>Agaricomycotina</taxon>
        <taxon>Tremellomycetes</taxon>
        <taxon>Trichosporonales</taxon>
        <taxon>Trichosporonaceae</taxon>
        <taxon>Cutaneotrichosporon</taxon>
    </lineage>
</organism>
<evidence type="ECO:0000313" key="8">
    <source>
        <dbReference type="Proteomes" id="UP001233271"/>
    </source>
</evidence>
<keyword evidence="2 3" id="KW-0378">Hydrolase</keyword>
<dbReference type="GO" id="GO:0007165">
    <property type="term" value="P:signal transduction"/>
    <property type="evidence" value="ECO:0007669"/>
    <property type="project" value="InterPro"/>
</dbReference>
<dbReference type="Proteomes" id="UP001233271">
    <property type="component" value="Chromosome 5"/>
</dbReference>
<evidence type="ECO:0000256" key="1">
    <source>
        <dbReference type="ARBA" id="ARBA00022723"/>
    </source>
</evidence>
<reference evidence="7" key="1">
    <citation type="journal article" date="2023" name="BMC Genomics">
        <title>Chromosome-level genome assemblies of Cutaneotrichosporon spp. (Trichosporonales, Basidiomycota) reveal imbalanced evolution between nucleotide sequences and chromosome synteny.</title>
        <authorList>
            <person name="Kobayashi Y."/>
            <person name="Kayamori A."/>
            <person name="Aoki K."/>
            <person name="Shiwa Y."/>
            <person name="Matsutani M."/>
            <person name="Fujita N."/>
            <person name="Sugita T."/>
            <person name="Iwasaki W."/>
            <person name="Tanaka N."/>
            <person name="Takashima M."/>
        </authorList>
    </citation>
    <scope>NUCLEOTIDE SEQUENCE</scope>
    <source>
        <strain evidence="7">HIS019</strain>
    </source>
</reference>
<dbReference type="InterPro" id="IPR002073">
    <property type="entry name" value="PDEase_catalytic_dom"/>
</dbReference>
<dbReference type="GO" id="GO:0046872">
    <property type="term" value="F:metal ion binding"/>
    <property type="evidence" value="ECO:0007669"/>
    <property type="project" value="UniProtKB-KW"/>
</dbReference>
<dbReference type="PANTHER" id="PTHR11347">
    <property type="entry name" value="CYCLIC NUCLEOTIDE PHOSPHODIESTERASE"/>
    <property type="match status" value="1"/>
</dbReference>
<evidence type="ECO:0000259" key="6">
    <source>
        <dbReference type="PROSITE" id="PS51845"/>
    </source>
</evidence>
<dbReference type="InterPro" id="IPR036971">
    <property type="entry name" value="PDEase_catalytic_dom_sf"/>
</dbReference>
<feature type="region of interest" description="Disordered" evidence="4">
    <location>
        <begin position="26"/>
        <end position="50"/>
    </location>
</feature>
<dbReference type="CDD" id="cd00077">
    <property type="entry name" value="HDc"/>
    <property type="match status" value="1"/>
</dbReference>
<dbReference type="InterPro" id="IPR023174">
    <property type="entry name" value="PDEase_CS"/>
</dbReference>
<feature type="region of interest" description="Disordered" evidence="4">
    <location>
        <begin position="1032"/>
        <end position="1052"/>
    </location>
</feature>
<evidence type="ECO:0000313" key="7">
    <source>
        <dbReference type="EMBL" id="BEI92826.1"/>
    </source>
</evidence>
<name>A0AA48L6A4_9TREE</name>
<dbReference type="SMART" id="SM00471">
    <property type="entry name" value="HDc"/>
    <property type="match status" value="1"/>
</dbReference>
<dbReference type="GeneID" id="85496696"/>
<feature type="chain" id="PRO_5041439163" description="Phosphodiesterase" evidence="5">
    <location>
        <begin position="25"/>
        <end position="1052"/>
    </location>
</feature>
<dbReference type="PROSITE" id="PS51845">
    <property type="entry name" value="PDEASE_I_2"/>
    <property type="match status" value="1"/>
</dbReference>
<proteinExistence type="inferred from homology"/>
<feature type="signal peptide" evidence="5">
    <location>
        <begin position="1"/>
        <end position="24"/>
    </location>
</feature>
<dbReference type="RefSeq" id="XP_060458091.1">
    <property type="nucleotide sequence ID" value="XM_060601615.1"/>
</dbReference>
<dbReference type="SUPFAM" id="SSF109604">
    <property type="entry name" value="HD-domain/PDEase-like"/>
    <property type="match status" value="1"/>
</dbReference>
<evidence type="ECO:0000256" key="3">
    <source>
        <dbReference type="RuleBase" id="RU363067"/>
    </source>
</evidence>
<dbReference type="Gene3D" id="1.10.1300.10">
    <property type="entry name" value="3'5'-cyclic nucleotide phosphodiesterase, catalytic domain"/>
    <property type="match status" value="1"/>
</dbReference>
<dbReference type="KEGG" id="ccac:CcaHIS019_0504540"/>
<dbReference type="InterPro" id="IPR003607">
    <property type="entry name" value="HD/PDEase_dom"/>
</dbReference>
<keyword evidence="5" id="KW-0732">Signal</keyword>
<accession>A0AA48L6A4</accession>
<dbReference type="GO" id="GO:0004114">
    <property type="term" value="F:3',5'-cyclic-nucleotide phosphodiesterase activity"/>
    <property type="evidence" value="ECO:0007669"/>
    <property type="project" value="InterPro"/>
</dbReference>
<comment type="similarity">
    <text evidence="3">Belongs to the cyclic nucleotide phosphodiesterase family.</text>
</comment>
<dbReference type="Pfam" id="PF00233">
    <property type="entry name" value="PDEase_I"/>
    <property type="match status" value="1"/>
</dbReference>
<feature type="region of interest" description="Disordered" evidence="4">
    <location>
        <begin position="975"/>
        <end position="997"/>
    </location>
</feature>
<feature type="region of interest" description="Disordered" evidence="4">
    <location>
        <begin position="665"/>
        <end position="684"/>
    </location>
</feature>
<comment type="cofactor">
    <cofactor evidence="3">
        <name>a divalent metal cation</name>
        <dbReference type="ChEBI" id="CHEBI:60240"/>
    </cofactor>
    <text evidence="3">Binds 2 divalent metal cations per subunit. Site 1 may preferentially bind zinc ions, while site 2 has a preference for magnesium and/or manganese ions.</text>
</comment>
<dbReference type="AlphaFoldDB" id="A0AA48L6A4"/>
<gene>
    <name evidence="7" type="primary">PDE2</name>
    <name evidence="7" type="ORF">CcaverHIS019_0504540</name>
</gene>
<sequence>MPGTRSAMPSAPLAVLVLLPDALSAHAPGRNKAAPSLVPRNSGNAVPRLSGLASSWTTSADANDEADEPPIVQSRRLSLAPHLETRQSKPSLSPTSMGGFSPLSSLSPFSDKPRRSGLSPKPSIPDHLASSPALSKPRASVAFPSGQGLPNLGRGRTQNEGDDLVDLFRASGVEVAVVRHVTHLPNILANSQSPSTSLSTPGSTSKVQQVVLVPFGDAPPLPSLSLFLASGTTPSAVCFQQDLMERARKTEDEFLNQILGRIQSVKDVIQKQIGPDDDQPIVIGYLAHGSLGQSSISECLEAGTAGVLHPPYDGRTVASLKMLVTAANDGTSSTVALAGSPASSALQFSPIIEEDAKVVLTPTALSMGAEHESEKVLTASFSSQRRRRSTQISHLSLNRVVSGSSTGSVGLSALSSSITQEIPAESLQSTSGSSNATNLTPKTPLMTLDDFSFPSHLNRLLGTSEAANEAARRRSVDTGGLALAFDRASKRMETIDGSGESVEDTSNHINVVAGEHEQEVADGNSSTQFAEVLGDMYNQTMTSIDVQMGDYDEFAAPLSREDRVRLVDILDNWGFRPHQLNQRDLFRIACLLFQSVLSMDGVAQLGLSFNAMKKWLFAVRAIYHAPNPYHNYVHAIDVLQATYLFLARINVAPPFVWLRDLHPGSTPPWKRSSEAERPSMGRGTARAREILRPQDVLAIVIAAMGHDVGHPGLSNAFMKNAKVPLSVVYDDKSVLENMHCMLTVQLLRKHGFGFLLASPTMAQAAEHPARAKLDTRGFRRVLYSAILATDMSLHFAWIHRLKELGEIVRGIEPLERDQLVEEDRIMVCQALIKCADISNPSRPMDVSEHWSVVLLDEWGKQASLEEELGLPVSVVAGVDARLQAKGQIGFIDLFTHPLFRAAADVLPELESLAESVIANRAVWKKRLEQLEADEAANELYTMALRASINAPLPVAEDDRYGSLFPLILPQKLVAQSTGGSSPKASPPASPATVARAPPSPIAHAQAFRAVYRDEVKERSLLERHLLALTGFDPASQGRRMSTPDALLVRSKP</sequence>
<evidence type="ECO:0000256" key="4">
    <source>
        <dbReference type="SAM" id="MobiDB-lite"/>
    </source>
</evidence>
<feature type="region of interest" description="Disordered" evidence="4">
    <location>
        <begin position="76"/>
        <end position="157"/>
    </location>
</feature>
<keyword evidence="1 3" id="KW-0479">Metal-binding</keyword>